<dbReference type="InterPro" id="IPR004254">
    <property type="entry name" value="AdipoR/HlyIII-related"/>
</dbReference>
<dbReference type="PANTHER" id="PTHR20855">
    <property type="entry name" value="ADIPOR/PROGESTIN RECEPTOR-RELATED"/>
    <property type="match status" value="1"/>
</dbReference>
<feature type="binding site" evidence="5">
    <location>
        <position position="350"/>
    </location>
    <ligand>
        <name>Zn(2+)</name>
        <dbReference type="ChEBI" id="CHEBI:29105"/>
    </ligand>
</feature>
<dbReference type="GO" id="GO:0038023">
    <property type="term" value="F:signaling receptor activity"/>
    <property type="evidence" value="ECO:0007669"/>
    <property type="project" value="TreeGrafter"/>
</dbReference>
<feature type="transmembrane region" description="Helical" evidence="6">
    <location>
        <begin position="348"/>
        <end position="368"/>
    </location>
</feature>
<dbReference type="GO" id="GO:0009744">
    <property type="term" value="P:response to sucrose"/>
    <property type="evidence" value="ECO:0007669"/>
    <property type="project" value="UniProtKB-ARBA"/>
</dbReference>
<feature type="transmembrane region" description="Helical" evidence="6">
    <location>
        <begin position="276"/>
        <end position="297"/>
    </location>
</feature>
<dbReference type="Gramene" id="Kaladp0054s0073.1.v1.1">
    <property type="protein sequence ID" value="Kaladp0054s0073.1.v1.1"/>
    <property type="gene ID" value="Kaladp0054s0073.v1.1"/>
</dbReference>
<sequence length="378" mass="42695">MDSNSRSSRGRSLVVWKRKKSTGAEVVEPADLFPPVPNKPAAPSESKTCCGGRYELVSFKDLPKYMKDNEFILNYYRANWPLREAFLSLFRWHNETINVWTHLLGFFLFLGLSVANLIDVPEVADFLSAFPWSLPQSIKTNVSHSSDPFFLSVASNLAVSLNQTSVERLATSSAQVAVTRWPFFVFLCGAMVCLLSSSTCHLFCCHSQPMNLFLLRIDYVGITVMIITSYFPPIYYVFQCQQLWQVVYLGGITVMGIFTIITMLTPSLSSPKYRHFRALLFSSMGFFGIVPTVHSLILNWNEPKALETLGYEGAMALSYLMGTMFYATRIPERWRPGWFDLAGHSHQLFHIFVIMGALSHYGAALAFLDWRSNAGCSL</sequence>
<name>A0A7N0U547_KALFE</name>
<feature type="transmembrane region" description="Helical" evidence="6">
    <location>
        <begin position="181"/>
        <end position="205"/>
    </location>
</feature>
<feature type="transmembrane region" description="Helical" evidence="6">
    <location>
        <begin position="244"/>
        <end position="264"/>
    </location>
</feature>
<evidence type="ECO:0000313" key="8">
    <source>
        <dbReference type="Proteomes" id="UP000594263"/>
    </source>
</evidence>
<feature type="binding site" evidence="5">
    <location>
        <position position="201"/>
    </location>
    <ligand>
        <name>Zn(2+)</name>
        <dbReference type="ChEBI" id="CHEBI:29105"/>
    </ligand>
</feature>
<keyword evidence="2 6" id="KW-0812">Transmembrane</keyword>
<evidence type="ECO:0000256" key="6">
    <source>
        <dbReference type="SAM" id="Phobius"/>
    </source>
</evidence>
<feature type="binding site" evidence="5">
    <location>
        <position position="346"/>
    </location>
    <ligand>
        <name>Zn(2+)</name>
        <dbReference type="ChEBI" id="CHEBI:29105"/>
    </ligand>
</feature>
<keyword evidence="8" id="KW-1185">Reference proteome</keyword>
<feature type="transmembrane region" description="Helical" evidence="6">
    <location>
        <begin position="309"/>
        <end position="327"/>
    </location>
</feature>
<evidence type="ECO:0000256" key="2">
    <source>
        <dbReference type="ARBA" id="ARBA00022692"/>
    </source>
</evidence>
<organism evidence="7 8">
    <name type="scientific">Kalanchoe fedtschenkoi</name>
    <name type="common">Lavender scallops</name>
    <name type="synonym">South American air plant</name>
    <dbReference type="NCBI Taxonomy" id="63787"/>
    <lineage>
        <taxon>Eukaryota</taxon>
        <taxon>Viridiplantae</taxon>
        <taxon>Streptophyta</taxon>
        <taxon>Embryophyta</taxon>
        <taxon>Tracheophyta</taxon>
        <taxon>Spermatophyta</taxon>
        <taxon>Magnoliopsida</taxon>
        <taxon>eudicotyledons</taxon>
        <taxon>Gunneridae</taxon>
        <taxon>Pentapetalae</taxon>
        <taxon>Saxifragales</taxon>
        <taxon>Crassulaceae</taxon>
        <taxon>Kalanchoe</taxon>
    </lineage>
</organism>
<dbReference type="GO" id="GO:0016020">
    <property type="term" value="C:membrane"/>
    <property type="evidence" value="ECO:0007669"/>
    <property type="project" value="UniProtKB-SubCell"/>
</dbReference>
<keyword evidence="3 6" id="KW-1133">Transmembrane helix</keyword>
<dbReference type="PANTHER" id="PTHR20855:SF115">
    <property type="entry name" value="HEPTAHELICAL TRANSMEMBRANE PROTEIN 1"/>
    <property type="match status" value="1"/>
</dbReference>
<proteinExistence type="predicted"/>
<feature type="transmembrane region" description="Helical" evidence="6">
    <location>
        <begin position="217"/>
        <end position="238"/>
    </location>
</feature>
<evidence type="ECO:0000256" key="3">
    <source>
        <dbReference type="ARBA" id="ARBA00022989"/>
    </source>
</evidence>
<evidence type="ECO:0000256" key="5">
    <source>
        <dbReference type="PIRSR" id="PIRSR604254-1"/>
    </source>
</evidence>
<reference evidence="7" key="1">
    <citation type="submission" date="2021-01" db="UniProtKB">
        <authorList>
            <consortium name="EnsemblPlants"/>
        </authorList>
    </citation>
    <scope>IDENTIFICATION</scope>
</reference>
<keyword evidence="5" id="KW-0479">Metal-binding</keyword>
<protein>
    <submittedName>
        <fullName evidence="7">Uncharacterized protein</fullName>
    </submittedName>
</protein>
<dbReference type="Proteomes" id="UP000594263">
    <property type="component" value="Unplaced"/>
</dbReference>
<dbReference type="GO" id="GO:0046872">
    <property type="term" value="F:metal ion binding"/>
    <property type="evidence" value="ECO:0007669"/>
    <property type="project" value="UniProtKB-KW"/>
</dbReference>
<evidence type="ECO:0000256" key="1">
    <source>
        <dbReference type="ARBA" id="ARBA00004141"/>
    </source>
</evidence>
<accession>A0A7N0U547</accession>
<dbReference type="OMA" id="WRTFRVC"/>
<dbReference type="Pfam" id="PF03006">
    <property type="entry name" value="HlyIII"/>
    <property type="match status" value="1"/>
</dbReference>
<dbReference type="AlphaFoldDB" id="A0A7N0U547"/>
<dbReference type="EnsemblPlants" id="Kaladp0054s0073.1.v1.1">
    <property type="protein sequence ID" value="Kaladp0054s0073.1.v1.1"/>
    <property type="gene ID" value="Kaladp0054s0073.v1.1"/>
</dbReference>
<feature type="transmembrane region" description="Helical" evidence="6">
    <location>
        <begin position="99"/>
        <end position="118"/>
    </location>
</feature>
<keyword evidence="4 6" id="KW-0472">Membrane</keyword>
<dbReference type="GO" id="GO:0009725">
    <property type="term" value="P:response to hormone"/>
    <property type="evidence" value="ECO:0007669"/>
    <property type="project" value="UniProtKB-ARBA"/>
</dbReference>
<comment type="subcellular location">
    <subcellularLocation>
        <location evidence="1">Membrane</location>
        <topology evidence="1">Multi-pass membrane protein</topology>
    </subcellularLocation>
</comment>
<evidence type="ECO:0000313" key="7">
    <source>
        <dbReference type="EnsemblPlants" id="Kaladp0054s0073.1.v1.1"/>
    </source>
</evidence>
<keyword evidence="5" id="KW-0862">Zinc</keyword>
<evidence type="ECO:0000256" key="4">
    <source>
        <dbReference type="ARBA" id="ARBA00023136"/>
    </source>
</evidence>